<protein>
    <recommendedName>
        <fullName evidence="3">Flagellar protein FlaG</fullName>
    </recommendedName>
</protein>
<reference evidence="2" key="1">
    <citation type="submission" date="2018-06" db="EMBL/GenBank/DDBJ databases">
        <authorList>
            <person name="Zhirakovskaya E."/>
        </authorList>
    </citation>
    <scope>NUCLEOTIDE SEQUENCE</scope>
</reference>
<sequence>MDSASINPARGPDIQTTQAPASAAKPVQKPPKAEVKAAPKDTVSLSPAAKDALESSGPEVSSSPVSSARPADIPDSGNADSGVDNNSRRFSVTEAKDVVVTIVDKKTQEVIKQIPSEEVLDLRNAIRDGVEKIAPKDNPTEKLI</sequence>
<feature type="compositionally biased region" description="Low complexity" evidence="1">
    <location>
        <begin position="54"/>
        <end position="67"/>
    </location>
</feature>
<dbReference type="AlphaFoldDB" id="A0A3B1D446"/>
<evidence type="ECO:0000256" key="1">
    <source>
        <dbReference type="SAM" id="MobiDB-lite"/>
    </source>
</evidence>
<dbReference type="InterPro" id="IPR005186">
    <property type="entry name" value="FlaG"/>
</dbReference>
<accession>A0A3B1D446</accession>
<dbReference type="EMBL" id="UOGG01000127">
    <property type="protein sequence ID" value="VAX30758.1"/>
    <property type="molecule type" value="Genomic_DNA"/>
</dbReference>
<gene>
    <name evidence="2" type="ORF">MNBD_NITROSPINAE05-339</name>
</gene>
<dbReference type="InterPro" id="IPR035924">
    <property type="entry name" value="FlaG-like_sf"/>
</dbReference>
<evidence type="ECO:0008006" key="3">
    <source>
        <dbReference type="Google" id="ProtNLM"/>
    </source>
</evidence>
<proteinExistence type="predicted"/>
<dbReference type="SUPFAM" id="SSF160214">
    <property type="entry name" value="FlaG-like"/>
    <property type="match status" value="1"/>
</dbReference>
<name>A0A3B1D446_9ZZZZ</name>
<feature type="compositionally biased region" description="Low complexity" evidence="1">
    <location>
        <begin position="18"/>
        <end position="27"/>
    </location>
</feature>
<feature type="region of interest" description="Disordered" evidence="1">
    <location>
        <begin position="1"/>
        <end position="91"/>
    </location>
</feature>
<organism evidence="2">
    <name type="scientific">hydrothermal vent metagenome</name>
    <dbReference type="NCBI Taxonomy" id="652676"/>
    <lineage>
        <taxon>unclassified sequences</taxon>
        <taxon>metagenomes</taxon>
        <taxon>ecological metagenomes</taxon>
    </lineage>
</organism>
<evidence type="ECO:0000313" key="2">
    <source>
        <dbReference type="EMBL" id="VAX30758.1"/>
    </source>
</evidence>
<dbReference type="Gene3D" id="3.30.160.170">
    <property type="entry name" value="FlaG-like"/>
    <property type="match status" value="1"/>
</dbReference>
<dbReference type="Pfam" id="PF03646">
    <property type="entry name" value="FlaG"/>
    <property type="match status" value="1"/>
</dbReference>